<dbReference type="EMBL" id="KQ965816">
    <property type="protein sequence ID" value="KXS10689.1"/>
    <property type="molecule type" value="Genomic_DNA"/>
</dbReference>
<feature type="compositionally biased region" description="Basic and acidic residues" evidence="1">
    <location>
        <begin position="285"/>
        <end position="297"/>
    </location>
</feature>
<feature type="region of interest" description="Disordered" evidence="1">
    <location>
        <begin position="1"/>
        <end position="38"/>
    </location>
</feature>
<evidence type="ECO:0000256" key="1">
    <source>
        <dbReference type="SAM" id="MobiDB-lite"/>
    </source>
</evidence>
<dbReference type="AlphaFoldDB" id="A0A139A1X0"/>
<dbReference type="Proteomes" id="UP000070544">
    <property type="component" value="Unassembled WGS sequence"/>
</dbReference>
<organism evidence="2 3">
    <name type="scientific">Gonapodya prolifera (strain JEL478)</name>
    <name type="common">Monoblepharis prolifera</name>
    <dbReference type="NCBI Taxonomy" id="1344416"/>
    <lineage>
        <taxon>Eukaryota</taxon>
        <taxon>Fungi</taxon>
        <taxon>Fungi incertae sedis</taxon>
        <taxon>Chytridiomycota</taxon>
        <taxon>Chytridiomycota incertae sedis</taxon>
        <taxon>Monoblepharidomycetes</taxon>
        <taxon>Monoblepharidales</taxon>
        <taxon>Gonapodyaceae</taxon>
        <taxon>Gonapodya</taxon>
    </lineage>
</organism>
<dbReference type="GO" id="GO:0042393">
    <property type="term" value="F:histone binding"/>
    <property type="evidence" value="ECO:0007669"/>
    <property type="project" value="InterPro"/>
</dbReference>
<protein>
    <submittedName>
        <fullName evidence="2">Uncharacterized protein</fullName>
    </submittedName>
</protein>
<feature type="compositionally biased region" description="Low complexity" evidence="1">
    <location>
        <begin position="1"/>
        <end position="13"/>
    </location>
</feature>
<feature type="compositionally biased region" description="Basic and acidic residues" evidence="1">
    <location>
        <begin position="521"/>
        <end position="536"/>
    </location>
</feature>
<feature type="region of interest" description="Disordered" evidence="1">
    <location>
        <begin position="512"/>
        <end position="536"/>
    </location>
</feature>
<dbReference type="Gene3D" id="1.10.20.10">
    <property type="entry name" value="Histone, subunit A"/>
    <property type="match status" value="1"/>
</dbReference>
<proteinExistence type="predicted"/>
<dbReference type="OrthoDB" id="2420608at2759"/>
<reference evidence="2 3" key="1">
    <citation type="journal article" date="2015" name="Genome Biol. Evol.">
        <title>Phylogenomic analyses indicate that early fungi evolved digesting cell walls of algal ancestors of land plants.</title>
        <authorList>
            <person name="Chang Y."/>
            <person name="Wang S."/>
            <person name="Sekimoto S."/>
            <person name="Aerts A.L."/>
            <person name="Choi C."/>
            <person name="Clum A."/>
            <person name="LaButti K.M."/>
            <person name="Lindquist E.A."/>
            <person name="Yee Ngan C."/>
            <person name="Ohm R.A."/>
            <person name="Salamov A.A."/>
            <person name="Grigoriev I.V."/>
            <person name="Spatafora J.W."/>
            <person name="Berbee M.L."/>
        </authorList>
    </citation>
    <scope>NUCLEOTIDE SEQUENCE [LARGE SCALE GENOMIC DNA]</scope>
    <source>
        <strain evidence="2 3">JEL478</strain>
    </source>
</reference>
<feature type="region of interest" description="Disordered" evidence="1">
    <location>
        <begin position="249"/>
        <end position="273"/>
    </location>
</feature>
<keyword evidence="3" id="KW-1185">Reference proteome</keyword>
<gene>
    <name evidence="2" type="ORF">M427DRAFT_61627</name>
</gene>
<evidence type="ECO:0000313" key="2">
    <source>
        <dbReference type="EMBL" id="KXS10689.1"/>
    </source>
</evidence>
<feature type="region of interest" description="Disordered" evidence="1">
    <location>
        <begin position="285"/>
        <end position="370"/>
    </location>
</feature>
<feature type="compositionally biased region" description="Basic and acidic residues" evidence="1">
    <location>
        <begin position="439"/>
        <end position="456"/>
    </location>
</feature>
<sequence length="575" mass="61879">MSTAASSSSAPPSTMNPPPARPRLPKHPTQQDIDNARDTSVLRLKASWEAIWAKYEAMGDNDDDDVIDLESETIIVDRGNVRNGPVRVFGSALSDVIGEEDETQEQEQSDNLGGKTTSLRRKALSAARGSACESEHDATLQPWSSDDFDSLLASPSLADARPRRYDLTKSLPTIAKHLAPADNDDDDVDPLTSSLPDIPATPTPVLRDPRGVRPVEVHRDTLRGGMIHEPEVKPETASDDLNVVIKQEPTATDATGDSVRIKPETVDHPPAPLHLLATDTDRIKDEPADDLPIKQEPLDNFSHSRSPAPVLPTSSTPPPTSSLLASLSTSSSPSSSPTTTSHTHTLSSHHTPAPSSPLKRKIRFDDRAPTPPLYAVSASSLTGSGRHHMKRIAAPAPALGVDAEIETEKGGRARWKESMRLRRRGLQAGEDGEVGGGEGEGRRLEMPPAAEDDRVTKRSSTRRRVGAYPTPPSLKHISALRIWSSPPAHESEQGHDPAQAALDALFDDNEDELVGAGADGSRAHKLEREKSQEKGIVRKALATTGAGTGPRRREWKWLKDLYGGEVAGGDDPLVG</sequence>
<dbReference type="InterPro" id="IPR009072">
    <property type="entry name" value="Histone-fold"/>
</dbReference>
<name>A0A139A1X0_GONPJ</name>
<accession>A0A139A1X0</accession>
<feature type="compositionally biased region" description="Low complexity" evidence="1">
    <location>
        <begin position="321"/>
        <end position="357"/>
    </location>
</feature>
<dbReference type="InterPro" id="IPR018465">
    <property type="entry name" value="Scm3/HJURP"/>
</dbReference>
<dbReference type="GO" id="GO:0046982">
    <property type="term" value="F:protein heterodimerization activity"/>
    <property type="evidence" value="ECO:0007669"/>
    <property type="project" value="InterPro"/>
</dbReference>
<evidence type="ECO:0000313" key="3">
    <source>
        <dbReference type="Proteomes" id="UP000070544"/>
    </source>
</evidence>
<dbReference type="Pfam" id="PF10384">
    <property type="entry name" value="Scm3"/>
    <property type="match status" value="1"/>
</dbReference>
<feature type="region of interest" description="Disordered" evidence="1">
    <location>
        <begin position="423"/>
        <end position="472"/>
    </location>
</feature>
<dbReference type="GO" id="GO:0005634">
    <property type="term" value="C:nucleus"/>
    <property type="evidence" value="ECO:0007669"/>
    <property type="project" value="InterPro"/>
</dbReference>